<feature type="region of interest" description="Disordered" evidence="1">
    <location>
        <begin position="102"/>
        <end position="128"/>
    </location>
</feature>
<dbReference type="EMBL" id="BMVN01000026">
    <property type="protein sequence ID" value="GHA47929.1"/>
    <property type="molecule type" value="Genomic_DNA"/>
</dbReference>
<gene>
    <name evidence="2" type="ORF">GCM10010345_60510</name>
</gene>
<sequence length="128" mass="13428">MMRTPEPATLLCTTIRMVWLSKDGPPVVMLGDQALTRVPLLCEDDVAALAACAVLNGTTVRIIPVTAPNTDSRDLRRGRRSAAVPSFSGDIVVLSTLRVIRGGPAPRGVRPGPAPAEDGRIPHGGAAR</sequence>
<comment type="caution">
    <text evidence="2">The sequence shown here is derived from an EMBL/GenBank/DDBJ whole genome shotgun (WGS) entry which is preliminary data.</text>
</comment>
<protein>
    <submittedName>
        <fullName evidence="2">Uncharacterized protein</fullName>
    </submittedName>
</protein>
<evidence type="ECO:0000313" key="2">
    <source>
        <dbReference type="EMBL" id="GHA47929.1"/>
    </source>
</evidence>
<accession>A0ABQ3CXC3</accession>
<proteinExistence type="predicted"/>
<keyword evidence="3" id="KW-1185">Reference proteome</keyword>
<name>A0ABQ3CXC3_9ACTN</name>
<evidence type="ECO:0000256" key="1">
    <source>
        <dbReference type="SAM" id="MobiDB-lite"/>
    </source>
</evidence>
<organism evidence="2 3">
    <name type="scientific">Streptomyces canarius</name>
    <dbReference type="NCBI Taxonomy" id="285453"/>
    <lineage>
        <taxon>Bacteria</taxon>
        <taxon>Bacillati</taxon>
        <taxon>Actinomycetota</taxon>
        <taxon>Actinomycetes</taxon>
        <taxon>Kitasatosporales</taxon>
        <taxon>Streptomycetaceae</taxon>
        <taxon>Streptomyces</taxon>
    </lineage>
</organism>
<feature type="compositionally biased region" description="Low complexity" evidence="1">
    <location>
        <begin position="102"/>
        <end position="111"/>
    </location>
</feature>
<reference evidence="3" key="1">
    <citation type="journal article" date="2019" name="Int. J. Syst. Evol. Microbiol.">
        <title>The Global Catalogue of Microorganisms (GCM) 10K type strain sequencing project: providing services to taxonomists for standard genome sequencing and annotation.</title>
        <authorList>
            <consortium name="The Broad Institute Genomics Platform"/>
            <consortium name="The Broad Institute Genome Sequencing Center for Infectious Disease"/>
            <person name="Wu L."/>
            <person name="Ma J."/>
        </authorList>
    </citation>
    <scope>NUCLEOTIDE SEQUENCE [LARGE SCALE GENOMIC DNA]</scope>
    <source>
        <strain evidence="3">JCM 4733</strain>
    </source>
</reference>
<dbReference type="Proteomes" id="UP000653644">
    <property type="component" value="Unassembled WGS sequence"/>
</dbReference>
<evidence type="ECO:0000313" key="3">
    <source>
        <dbReference type="Proteomes" id="UP000653644"/>
    </source>
</evidence>